<accession>A0A1Y2IDQ1</accession>
<feature type="transmembrane region" description="Helical" evidence="1">
    <location>
        <begin position="174"/>
        <end position="195"/>
    </location>
</feature>
<dbReference type="Pfam" id="PF20152">
    <property type="entry name" value="DUF6534"/>
    <property type="match status" value="1"/>
</dbReference>
<organism evidence="3 4">
    <name type="scientific">Trametes coccinea (strain BRFM310)</name>
    <name type="common">Pycnoporus coccineus</name>
    <dbReference type="NCBI Taxonomy" id="1353009"/>
    <lineage>
        <taxon>Eukaryota</taxon>
        <taxon>Fungi</taxon>
        <taxon>Dikarya</taxon>
        <taxon>Basidiomycota</taxon>
        <taxon>Agaricomycotina</taxon>
        <taxon>Agaricomycetes</taxon>
        <taxon>Polyporales</taxon>
        <taxon>Polyporaceae</taxon>
        <taxon>Trametes</taxon>
    </lineage>
</organism>
<feature type="transmembrane region" description="Helical" evidence="1">
    <location>
        <begin position="240"/>
        <end position="266"/>
    </location>
</feature>
<feature type="domain" description="DUF6534" evidence="2">
    <location>
        <begin position="181"/>
        <end position="270"/>
    </location>
</feature>
<feature type="transmembrane region" description="Helical" evidence="1">
    <location>
        <begin position="97"/>
        <end position="121"/>
    </location>
</feature>
<evidence type="ECO:0000259" key="2">
    <source>
        <dbReference type="Pfam" id="PF20152"/>
    </source>
</evidence>
<dbReference type="OrthoDB" id="2747775at2759"/>
<feature type="transmembrane region" description="Helical" evidence="1">
    <location>
        <begin position="62"/>
        <end position="85"/>
    </location>
</feature>
<dbReference type="STRING" id="1353009.A0A1Y2IDQ1"/>
<reference evidence="3 4" key="1">
    <citation type="journal article" date="2015" name="Biotechnol. Biofuels">
        <title>Enhanced degradation of softwood versus hardwood by the white-rot fungus Pycnoporus coccineus.</title>
        <authorList>
            <person name="Couturier M."/>
            <person name="Navarro D."/>
            <person name="Chevret D."/>
            <person name="Henrissat B."/>
            <person name="Piumi F."/>
            <person name="Ruiz-Duenas F.J."/>
            <person name="Martinez A.T."/>
            <person name="Grigoriev I.V."/>
            <person name="Riley R."/>
            <person name="Lipzen A."/>
            <person name="Berrin J.G."/>
            <person name="Master E.R."/>
            <person name="Rosso M.N."/>
        </authorList>
    </citation>
    <scope>NUCLEOTIDE SEQUENCE [LARGE SCALE GENOMIC DNA]</scope>
    <source>
        <strain evidence="3 4">BRFM310</strain>
    </source>
</reference>
<dbReference type="Proteomes" id="UP000193067">
    <property type="component" value="Unassembled WGS sequence"/>
</dbReference>
<keyword evidence="1" id="KW-0472">Membrane</keyword>
<sequence>MSSITPNPELDVPADPSPSLDSTIGVFALGTFVSLCLYGFCIQQFYRHMRQPAADDWVIRSLAIGVMVLQTIHAIAPMHACYYYLVTNYDNFPSINVGIWSIDIIPTIAAMIVLTAEFFFARRVFLIGPWYKVVAVVAMLCLLTGSGLSIGLTARAYQIKDFATFGEKAKLTSFLSVGFDAIGDCLLAAAMITALRRSRASHSVSSILDVIVLYVVNTGLLSGILHAVTAILSIRYPGKLYWAALGLIVIRVYGITLFSVSAALSLNSRKLMLSRGIRVFNDEAFGRNIISRAHRLATVERWNVPHGREDDTPPVITVKVAAEIEVHGHGDSDLSKDYAHKGISRASP</sequence>
<dbReference type="EMBL" id="KZ084137">
    <property type="protein sequence ID" value="OSC98520.1"/>
    <property type="molecule type" value="Genomic_DNA"/>
</dbReference>
<feature type="transmembrane region" description="Helical" evidence="1">
    <location>
        <begin position="20"/>
        <end position="41"/>
    </location>
</feature>
<name>A0A1Y2IDQ1_TRAC3</name>
<keyword evidence="1" id="KW-0812">Transmembrane</keyword>
<feature type="transmembrane region" description="Helical" evidence="1">
    <location>
        <begin position="207"/>
        <end position="234"/>
    </location>
</feature>
<dbReference type="PANTHER" id="PTHR40465:SF1">
    <property type="entry name" value="DUF6534 DOMAIN-CONTAINING PROTEIN"/>
    <property type="match status" value="1"/>
</dbReference>
<keyword evidence="4" id="KW-1185">Reference proteome</keyword>
<evidence type="ECO:0000313" key="4">
    <source>
        <dbReference type="Proteomes" id="UP000193067"/>
    </source>
</evidence>
<gene>
    <name evidence="3" type="ORF">PYCCODRAFT_1470997</name>
</gene>
<feature type="transmembrane region" description="Helical" evidence="1">
    <location>
        <begin position="133"/>
        <end position="154"/>
    </location>
</feature>
<dbReference type="PANTHER" id="PTHR40465">
    <property type="entry name" value="CHROMOSOME 1, WHOLE GENOME SHOTGUN SEQUENCE"/>
    <property type="match status" value="1"/>
</dbReference>
<evidence type="ECO:0000256" key="1">
    <source>
        <dbReference type="SAM" id="Phobius"/>
    </source>
</evidence>
<protein>
    <recommendedName>
        <fullName evidence="2">DUF6534 domain-containing protein</fullName>
    </recommendedName>
</protein>
<evidence type="ECO:0000313" key="3">
    <source>
        <dbReference type="EMBL" id="OSC98520.1"/>
    </source>
</evidence>
<dbReference type="InterPro" id="IPR045339">
    <property type="entry name" value="DUF6534"/>
</dbReference>
<proteinExistence type="predicted"/>
<keyword evidence="1" id="KW-1133">Transmembrane helix</keyword>
<dbReference type="AlphaFoldDB" id="A0A1Y2IDQ1"/>